<dbReference type="Gene3D" id="3.40.50.1110">
    <property type="entry name" value="SGNH hydrolase"/>
    <property type="match status" value="1"/>
</dbReference>
<organism evidence="4 5">
    <name type="scientific">Polyplosphaeria fusca</name>
    <dbReference type="NCBI Taxonomy" id="682080"/>
    <lineage>
        <taxon>Eukaryota</taxon>
        <taxon>Fungi</taxon>
        <taxon>Dikarya</taxon>
        <taxon>Ascomycota</taxon>
        <taxon>Pezizomycotina</taxon>
        <taxon>Dothideomycetes</taxon>
        <taxon>Pleosporomycetidae</taxon>
        <taxon>Pleosporales</taxon>
        <taxon>Tetraplosphaeriaceae</taxon>
        <taxon>Polyplosphaeria</taxon>
    </lineage>
</organism>
<comment type="caution">
    <text evidence="4">The sequence shown here is derived from an EMBL/GenBank/DDBJ whole genome shotgun (WGS) entry which is preliminary data.</text>
</comment>
<evidence type="ECO:0000313" key="5">
    <source>
        <dbReference type="Proteomes" id="UP000799444"/>
    </source>
</evidence>
<dbReference type="AlphaFoldDB" id="A0A9P4UTK3"/>
<name>A0A9P4UTK3_9PLEO</name>
<evidence type="ECO:0000256" key="2">
    <source>
        <dbReference type="SAM" id="SignalP"/>
    </source>
</evidence>
<dbReference type="InterPro" id="IPR037460">
    <property type="entry name" value="SEST-like"/>
</dbReference>
<feature type="domain" description="SGNH hydrolase-type esterase" evidence="3">
    <location>
        <begin position="32"/>
        <end position="255"/>
    </location>
</feature>
<reference evidence="4" key="1">
    <citation type="journal article" date="2020" name="Stud. Mycol.">
        <title>101 Dothideomycetes genomes: a test case for predicting lifestyles and emergence of pathogens.</title>
        <authorList>
            <person name="Haridas S."/>
            <person name="Albert R."/>
            <person name="Binder M."/>
            <person name="Bloem J."/>
            <person name="Labutti K."/>
            <person name="Salamov A."/>
            <person name="Andreopoulos B."/>
            <person name="Baker S."/>
            <person name="Barry K."/>
            <person name="Bills G."/>
            <person name="Bluhm B."/>
            <person name="Cannon C."/>
            <person name="Castanera R."/>
            <person name="Culley D."/>
            <person name="Daum C."/>
            <person name="Ezra D."/>
            <person name="Gonzalez J."/>
            <person name="Henrissat B."/>
            <person name="Kuo A."/>
            <person name="Liang C."/>
            <person name="Lipzen A."/>
            <person name="Lutzoni F."/>
            <person name="Magnuson J."/>
            <person name="Mondo S."/>
            <person name="Nolan M."/>
            <person name="Ohm R."/>
            <person name="Pangilinan J."/>
            <person name="Park H.-J."/>
            <person name="Ramirez L."/>
            <person name="Alfaro M."/>
            <person name="Sun H."/>
            <person name="Tritt A."/>
            <person name="Yoshinaga Y."/>
            <person name="Zwiers L.-H."/>
            <person name="Turgeon B."/>
            <person name="Goodwin S."/>
            <person name="Spatafora J."/>
            <person name="Crous P."/>
            <person name="Grigoriev I."/>
        </authorList>
    </citation>
    <scope>NUCLEOTIDE SEQUENCE</scope>
    <source>
        <strain evidence="4">CBS 125425</strain>
    </source>
</reference>
<dbReference type="PANTHER" id="PTHR37981:SF1">
    <property type="entry name" value="SGNH HYDROLASE-TYPE ESTERASE DOMAIN-CONTAINING PROTEIN"/>
    <property type="match status" value="1"/>
</dbReference>
<dbReference type="SUPFAM" id="SSF52266">
    <property type="entry name" value="SGNH hydrolase"/>
    <property type="match status" value="1"/>
</dbReference>
<evidence type="ECO:0000313" key="4">
    <source>
        <dbReference type="EMBL" id="KAF2727917.1"/>
    </source>
</evidence>
<feature type="chain" id="PRO_5040339057" evidence="2">
    <location>
        <begin position="16"/>
        <end position="672"/>
    </location>
</feature>
<keyword evidence="4" id="KW-0378">Hydrolase</keyword>
<accession>A0A9P4UTK3</accession>
<dbReference type="CDD" id="cd01823">
    <property type="entry name" value="SEST_like"/>
    <property type="match status" value="1"/>
</dbReference>
<dbReference type="GO" id="GO:0016788">
    <property type="term" value="F:hydrolase activity, acting on ester bonds"/>
    <property type="evidence" value="ECO:0007669"/>
    <property type="project" value="InterPro"/>
</dbReference>
<gene>
    <name evidence="4" type="ORF">EJ04DRAFT_529039</name>
</gene>
<dbReference type="Proteomes" id="UP000799444">
    <property type="component" value="Unassembled WGS sequence"/>
</dbReference>
<feature type="signal peptide" evidence="2">
    <location>
        <begin position="1"/>
        <end position="15"/>
    </location>
</feature>
<keyword evidence="2" id="KW-0732">Signal</keyword>
<dbReference type="InterPro" id="IPR013830">
    <property type="entry name" value="SGNH_hydro"/>
</dbReference>
<protein>
    <submittedName>
        <fullName evidence="4">SGNH hydrolase</fullName>
    </submittedName>
</protein>
<proteinExistence type="predicted"/>
<evidence type="ECO:0000256" key="1">
    <source>
        <dbReference type="SAM" id="MobiDB-lite"/>
    </source>
</evidence>
<dbReference type="EMBL" id="ML996304">
    <property type="protein sequence ID" value="KAF2727917.1"/>
    <property type="molecule type" value="Genomic_DNA"/>
</dbReference>
<feature type="region of interest" description="Disordered" evidence="1">
    <location>
        <begin position="375"/>
        <end position="401"/>
    </location>
</feature>
<dbReference type="OrthoDB" id="21678at2759"/>
<keyword evidence="5" id="KW-1185">Reference proteome</keyword>
<dbReference type="GO" id="GO:0006629">
    <property type="term" value="P:lipid metabolic process"/>
    <property type="evidence" value="ECO:0007669"/>
    <property type="project" value="TreeGrafter"/>
</dbReference>
<sequence length="672" mass="74322">MKMNIFFLLATYAAAIPLEHHYEKRNDLVYKAFGDSYSAGPGAGKGRTFLNKCRRYGGSYPKKLGPKINGKELDDKNFFSCTGAETPAIMKQGQDHLDGSEDVVTVSLGGNNVGFGQIVNNCVFRFVYVFGIGGFGDACDKTLKNSWDKIKSNLDGPVKDALQVYKDKTTKAQIIVTGYPRFWNDQMNTDKDSCTTSWNVYPNLPTTVDTTPTKAIRKEMNDMVNEVNRRIGEVVKNLGSDRIHFVDYNDRLEGGRFCEDDVVDPQKPGESRPELRIGQYQTKLGQFAPDDDEWMDATEDLEDFANSLLQQNTTLLDGEEIVATEQSLAPAQVQERDITILLKEGVVRVFHPTQLGHQNIADAVEAKLRELNVPLEGTAPPPSCPASRMRRDGTCSPPAPPTGTLGPKICIGNMPANFPNSWFFTDATTDTRNLMYRLRDEICGQGNKCTRIKGVNEGQYVVQPNAGGGAQSCAAAVKVGADKEVYGYGSNPGQNCWDAMAILIDQCAGNQHKWMTTDVPNELYQLGFRDLNPNDGNSPGSDHPLMSTLNIHHVPYQQVACKIESKTWVLPLSSVSVTHDIYSIATQNFAQVDDIKAGIEKNCHQLISWSASGDNVYTFPDANANTNFMTFEVDQSRSTDYDCIRNEVASHFQLPAGSLTCGQDYKNVDRMH</sequence>
<dbReference type="InterPro" id="IPR036514">
    <property type="entry name" value="SGNH_hydro_sf"/>
</dbReference>
<dbReference type="PANTHER" id="PTHR37981">
    <property type="entry name" value="LIPASE 2"/>
    <property type="match status" value="1"/>
</dbReference>
<dbReference type="Pfam" id="PF13472">
    <property type="entry name" value="Lipase_GDSL_2"/>
    <property type="match status" value="1"/>
</dbReference>
<evidence type="ECO:0000259" key="3">
    <source>
        <dbReference type="Pfam" id="PF13472"/>
    </source>
</evidence>